<comment type="caution">
    <text evidence="2">The sequence shown here is derived from an EMBL/GenBank/DDBJ whole genome shotgun (WGS) entry which is preliminary data.</text>
</comment>
<feature type="transmembrane region" description="Helical" evidence="1">
    <location>
        <begin position="6"/>
        <end position="35"/>
    </location>
</feature>
<dbReference type="HOGENOM" id="CLU_2585040_0_0_4"/>
<keyword evidence="1" id="KW-0472">Membrane</keyword>
<evidence type="ECO:0000256" key="1">
    <source>
        <dbReference type="SAM" id="Phobius"/>
    </source>
</evidence>
<evidence type="ECO:0000313" key="2">
    <source>
        <dbReference type="EMBL" id="EGC16451.1"/>
    </source>
</evidence>
<feature type="transmembrane region" description="Helical" evidence="1">
    <location>
        <begin position="56"/>
        <end position="76"/>
    </location>
</feature>
<dbReference type="AlphaFoldDB" id="F0F1R0"/>
<sequence>MNMKYFLYITAAVFLLSLWVWPQISILILLVLLAAGERYVRRAPLPDAWRKKALQAYKIIGICVLVSLVWGVWYMMRRLG</sequence>
<protein>
    <submittedName>
        <fullName evidence="2">Uncharacterized protein</fullName>
    </submittedName>
</protein>
<evidence type="ECO:0000313" key="3">
    <source>
        <dbReference type="Proteomes" id="UP000004088"/>
    </source>
</evidence>
<dbReference type="EMBL" id="AEWV01000041">
    <property type="protein sequence ID" value="EGC16451.1"/>
    <property type="molecule type" value="Genomic_DNA"/>
</dbReference>
<dbReference type="Proteomes" id="UP000004088">
    <property type="component" value="Unassembled WGS sequence"/>
</dbReference>
<gene>
    <name evidence="2" type="ORF">HMPREF9098_2045</name>
</gene>
<proteinExistence type="predicted"/>
<name>F0F1R0_9NEIS</name>
<accession>F0F1R0</accession>
<keyword evidence="1" id="KW-0812">Transmembrane</keyword>
<organism evidence="2 3">
    <name type="scientific">Kingella denitrificans ATCC 33394</name>
    <dbReference type="NCBI Taxonomy" id="888741"/>
    <lineage>
        <taxon>Bacteria</taxon>
        <taxon>Pseudomonadati</taxon>
        <taxon>Pseudomonadota</taxon>
        <taxon>Betaproteobacteria</taxon>
        <taxon>Neisseriales</taxon>
        <taxon>Neisseriaceae</taxon>
        <taxon>Kingella</taxon>
    </lineage>
</organism>
<dbReference type="RefSeq" id="WP_003784123.1">
    <property type="nucleotide sequence ID" value="NZ_GL870929.1"/>
</dbReference>
<reference evidence="2 3" key="1">
    <citation type="submission" date="2011-01" db="EMBL/GenBank/DDBJ databases">
        <authorList>
            <person name="Muzny D."/>
            <person name="Qin X."/>
            <person name="Deng J."/>
            <person name="Jiang H."/>
            <person name="Liu Y."/>
            <person name="Qu J."/>
            <person name="Song X.-Z."/>
            <person name="Zhang L."/>
            <person name="Thornton R."/>
            <person name="Coyle M."/>
            <person name="Francisco L."/>
            <person name="Jackson L."/>
            <person name="Javaid M."/>
            <person name="Korchina V."/>
            <person name="Kovar C."/>
            <person name="Mata R."/>
            <person name="Mathew T."/>
            <person name="Ngo R."/>
            <person name="Nguyen L."/>
            <person name="Nguyen N."/>
            <person name="Okwuonu G."/>
            <person name="Ongeri F."/>
            <person name="Pham C."/>
            <person name="Simmons D."/>
            <person name="Wilczek-Boney K."/>
            <person name="Hale W."/>
            <person name="Jakkamsetti A."/>
            <person name="Pham P."/>
            <person name="Ruth R."/>
            <person name="San Lucas F."/>
            <person name="Warren J."/>
            <person name="Zhang J."/>
            <person name="Zhao Z."/>
            <person name="Zhou C."/>
            <person name="Zhu D."/>
            <person name="Lee S."/>
            <person name="Bess C."/>
            <person name="Blankenburg K."/>
            <person name="Forbes L."/>
            <person name="Fu Q."/>
            <person name="Gubbala S."/>
            <person name="Hirani K."/>
            <person name="Jayaseelan J.C."/>
            <person name="Lara F."/>
            <person name="Munidasa M."/>
            <person name="Palculict T."/>
            <person name="Patil S."/>
            <person name="Pu L.-L."/>
            <person name="Saada N."/>
            <person name="Tang L."/>
            <person name="Weissenberger G."/>
            <person name="Zhu Y."/>
            <person name="Hemphill L."/>
            <person name="Shang Y."/>
            <person name="Youmans B."/>
            <person name="Ayvaz T."/>
            <person name="Ross M."/>
            <person name="Santibanez J."/>
            <person name="Aqrawi P."/>
            <person name="Gross S."/>
            <person name="Joshi V."/>
            <person name="Fowler G."/>
            <person name="Nazareth L."/>
            <person name="Reid J."/>
            <person name="Worley K."/>
            <person name="Petrosino J."/>
            <person name="Highlander S."/>
            <person name="Gibbs R."/>
        </authorList>
    </citation>
    <scope>NUCLEOTIDE SEQUENCE [LARGE SCALE GENOMIC DNA]</scope>
    <source>
        <strain evidence="2 3">ATCC 33394</strain>
    </source>
</reference>
<dbReference type="STRING" id="888741.HMPREF9098_2045"/>
<keyword evidence="1" id="KW-1133">Transmembrane helix</keyword>
<keyword evidence="3" id="KW-1185">Reference proteome</keyword>